<evidence type="ECO:0000313" key="3">
    <source>
        <dbReference type="Proteomes" id="UP000822688"/>
    </source>
</evidence>
<sequence length="60" mass="6875">MDCLCFLWSLLISHRPHCILIQELQFITIVPVPLNIVHTLIYNDDLHFAAGNSVVCSIKR</sequence>
<name>A0A8T0J6I6_CERPU</name>
<feature type="signal peptide" evidence="1">
    <location>
        <begin position="1"/>
        <end position="18"/>
    </location>
</feature>
<evidence type="ECO:0000256" key="1">
    <source>
        <dbReference type="SAM" id="SignalP"/>
    </source>
</evidence>
<proteinExistence type="predicted"/>
<feature type="chain" id="PRO_5035730172" evidence="1">
    <location>
        <begin position="19"/>
        <end position="60"/>
    </location>
</feature>
<dbReference type="AlphaFoldDB" id="A0A8T0J6I6"/>
<reference evidence="2" key="1">
    <citation type="submission" date="2020-06" db="EMBL/GenBank/DDBJ databases">
        <title>WGS assembly of Ceratodon purpureus strain R40.</title>
        <authorList>
            <person name="Carey S.B."/>
            <person name="Jenkins J."/>
            <person name="Shu S."/>
            <person name="Lovell J.T."/>
            <person name="Sreedasyam A."/>
            <person name="Maumus F."/>
            <person name="Tiley G.P."/>
            <person name="Fernandez-Pozo N."/>
            <person name="Barry K."/>
            <person name="Chen C."/>
            <person name="Wang M."/>
            <person name="Lipzen A."/>
            <person name="Daum C."/>
            <person name="Saski C.A."/>
            <person name="Payton A.C."/>
            <person name="Mcbreen J.C."/>
            <person name="Conrad R.E."/>
            <person name="Kollar L.M."/>
            <person name="Olsson S."/>
            <person name="Huttunen S."/>
            <person name="Landis J.B."/>
            <person name="Wickett N.J."/>
            <person name="Johnson M.G."/>
            <person name="Rensing S.A."/>
            <person name="Grimwood J."/>
            <person name="Schmutz J."/>
            <person name="Mcdaniel S.F."/>
        </authorList>
    </citation>
    <scope>NUCLEOTIDE SEQUENCE</scope>
    <source>
        <strain evidence="2">R40</strain>
    </source>
</reference>
<dbReference type="Proteomes" id="UP000822688">
    <property type="component" value="Chromosome 1"/>
</dbReference>
<organism evidence="2 3">
    <name type="scientific">Ceratodon purpureus</name>
    <name type="common">Fire moss</name>
    <name type="synonym">Dicranum purpureum</name>
    <dbReference type="NCBI Taxonomy" id="3225"/>
    <lineage>
        <taxon>Eukaryota</taxon>
        <taxon>Viridiplantae</taxon>
        <taxon>Streptophyta</taxon>
        <taxon>Embryophyta</taxon>
        <taxon>Bryophyta</taxon>
        <taxon>Bryophytina</taxon>
        <taxon>Bryopsida</taxon>
        <taxon>Dicranidae</taxon>
        <taxon>Pseudoditrichales</taxon>
        <taxon>Ditrichaceae</taxon>
        <taxon>Ceratodon</taxon>
    </lineage>
</organism>
<evidence type="ECO:0000313" key="2">
    <source>
        <dbReference type="EMBL" id="KAG0590518.1"/>
    </source>
</evidence>
<dbReference type="EMBL" id="CM026421">
    <property type="protein sequence ID" value="KAG0590518.1"/>
    <property type="molecule type" value="Genomic_DNA"/>
</dbReference>
<keyword evidence="1" id="KW-0732">Signal</keyword>
<gene>
    <name evidence="2" type="ORF">KC19_1G105400</name>
</gene>
<protein>
    <submittedName>
        <fullName evidence="2">Uncharacterized protein</fullName>
    </submittedName>
</protein>
<keyword evidence="3" id="KW-1185">Reference proteome</keyword>
<accession>A0A8T0J6I6</accession>
<comment type="caution">
    <text evidence="2">The sequence shown here is derived from an EMBL/GenBank/DDBJ whole genome shotgun (WGS) entry which is preliminary data.</text>
</comment>